<feature type="region of interest" description="Disordered" evidence="1">
    <location>
        <begin position="80"/>
        <end position="99"/>
    </location>
</feature>
<dbReference type="Proteomes" id="UP000000763">
    <property type="component" value="Chromosome 3"/>
</dbReference>
<dbReference type="EMBL" id="AC087852">
    <property type="protein sequence ID" value="AAK71554.1"/>
    <property type="molecule type" value="Genomic_DNA"/>
</dbReference>
<sequence length="289" mass="30770">MVWLAKREEAIAGREARHLESARAECAVIAARASKLEAREMDLAAGGQPGSVELVSQFATAQSTLANLERLGKIVVPREPVSGTGQTEATMTGGRGRPCVGPSEPPGFGATRGAARVWAPFRRAPGVRCNPGRGPCLGSLSAVSRLPHAPQALLVARGTQGRTPSPLFKIVEVVAAKFVLVGLIVQRDARRSQGKLRGSEVEPNDVFEDVPACRSQRDSGACTLKVEGAVEMHNPVPATNVGVWVLSISGEGGAVGQNRFVHWGPFRDEVGQDLTFDRVPWFEVQIELS</sequence>
<evidence type="ECO:0000256" key="1">
    <source>
        <dbReference type="SAM" id="MobiDB-lite"/>
    </source>
</evidence>
<dbReference type="AlphaFoldDB" id="Q94GN6"/>
<accession>Q94GN6</accession>
<evidence type="ECO:0000313" key="2">
    <source>
        <dbReference type="EMBL" id="AAK71554.1"/>
    </source>
</evidence>
<protein>
    <submittedName>
        <fullName evidence="2">Uncharacterized protein</fullName>
    </submittedName>
</protein>
<reference evidence="3" key="2">
    <citation type="journal article" date="2008" name="Nucleic Acids Res.">
        <title>The rice annotation project database (RAP-DB): 2008 update.</title>
        <authorList>
            <consortium name="The rice annotation project (RAP)"/>
        </authorList>
    </citation>
    <scope>GENOME REANNOTATION</scope>
    <source>
        <strain evidence="3">cv. Nipponbare</strain>
    </source>
</reference>
<name>Q94GN6_ORYSJ</name>
<evidence type="ECO:0000313" key="3">
    <source>
        <dbReference type="Proteomes" id="UP000000763"/>
    </source>
</evidence>
<gene>
    <name evidence="2" type="primary">OJ1124_H03.25</name>
</gene>
<proteinExistence type="predicted"/>
<reference evidence="3" key="1">
    <citation type="journal article" date="2005" name="Nature">
        <title>The map-based sequence of the rice genome.</title>
        <authorList>
            <consortium name="International rice genome sequencing project (IRGSP)"/>
            <person name="Matsumoto T."/>
            <person name="Wu J."/>
            <person name="Kanamori H."/>
            <person name="Katayose Y."/>
            <person name="Fujisawa M."/>
            <person name="Namiki N."/>
            <person name="Mizuno H."/>
            <person name="Yamamoto K."/>
            <person name="Antonio B.A."/>
            <person name="Baba T."/>
            <person name="Sakata K."/>
            <person name="Nagamura Y."/>
            <person name="Aoki H."/>
            <person name="Arikawa K."/>
            <person name="Arita K."/>
            <person name="Bito T."/>
            <person name="Chiden Y."/>
            <person name="Fujitsuka N."/>
            <person name="Fukunaka R."/>
            <person name="Hamada M."/>
            <person name="Harada C."/>
            <person name="Hayashi A."/>
            <person name="Hijishita S."/>
            <person name="Honda M."/>
            <person name="Hosokawa S."/>
            <person name="Ichikawa Y."/>
            <person name="Idonuma A."/>
            <person name="Iijima M."/>
            <person name="Ikeda M."/>
            <person name="Ikeno M."/>
            <person name="Ito K."/>
            <person name="Ito S."/>
            <person name="Ito T."/>
            <person name="Ito Y."/>
            <person name="Ito Y."/>
            <person name="Iwabuchi A."/>
            <person name="Kamiya K."/>
            <person name="Karasawa W."/>
            <person name="Kurita K."/>
            <person name="Katagiri S."/>
            <person name="Kikuta A."/>
            <person name="Kobayashi H."/>
            <person name="Kobayashi N."/>
            <person name="Machita K."/>
            <person name="Maehara T."/>
            <person name="Masukawa M."/>
            <person name="Mizubayashi T."/>
            <person name="Mukai Y."/>
            <person name="Nagasaki H."/>
            <person name="Nagata Y."/>
            <person name="Naito S."/>
            <person name="Nakashima M."/>
            <person name="Nakama Y."/>
            <person name="Nakamichi Y."/>
            <person name="Nakamura M."/>
            <person name="Meguro A."/>
            <person name="Negishi M."/>
            <person name="Ohta I."/>
            <person name="Ohta T."/>
            <person name="Okamoto M."/>
            <person name="Ono N."/>
            <person name="Saji S."/>
            <person name="Sakaguchi M."/>
            <person name="Sakai K."/>
            <person name="Shibata M."/>
            <person name="Shimokawa T."/>
            <person name="Song J."/>
            <person name="Takazaki Y."/>
            <person name="Terasawa K."/>
            <person name="Tsugane M."/>
            <person name="Tsuji K."/>
            <person name="Ueda S."/>
            <person name="Waki K."/>
            <person name="Yamagata H."/>
            <person name="Yamamoto M."/>
            <person name="Yamamoto S."/>
            <person name="Yamane H."/>
            <person name="Yoshiki S."/>
            <person name="Yoshihara R."/>
            <person name="Yukawa K."/>
            <person name="Zhong H."/>
            <person name="Yano M."/>
            <person name="Yuan Q."/>
            <person name="Ouyang S."/>
            <person name="Liu J."/>
            <person name="Jones K.M."/>
            <person name="Gansberger K."/>
            <person name="Moffat K."/>
            <person name="Hill J."/>
            <person name="Bera J."/>
            <person name="Fadrosh D."/>
            <person name="Jin S."/>
            <person name="Johri S."/>
            <person name="Kim M."/>
            <person name="Overton L."/>
            <person name="Reardon M."/>
            <person name="Tsitrin T."/>
            <person name="Vuong H."/>
            <person name="Weaver B."/>
            <person name="Ciecko A."/>
            <person name="Tallon L."/>
            <person name="Jackson J."/>
            <person name="Pai G."/>
            <person name="Aken S.V."/>
            <person name="Utterback T."/>
            <person name="Reidmuller S."/>
            <person name="Feldblyum T."/>
            <person name="Hsiao J."/>
            <person name="Zismann V."/>
            <person name="Iobst S."/>
            <person name="de Vazeille A.R."/>
            <person name="Buell C.R."/>
            <person name="Ying K."/>
            <person name="Li Y."/>
            <person name="Lu T."/>
            <person name="Huang Y."/>
            <person name="Zhao Q."/>
            <person name="Feng Q."/>
            <person name="Zhang L."/>
            <person name="Zhu J."/>
            <person name="Weng Q."/>
            <person name="Mu J."/>
            <person name="Lu Y."/>
            <person name="Fan D."/>
            <person name="Liu Y."/>
            <person name="Guan J."/>
            <person name="Zhang Y."/>
            <person name="Yu S."/>
            <person name="Liu X."/>
            <person name="Zhang Y."/>
            <person name="Hong G."/>
            <person name="Han B."/>
            <person name="Choisne N."/>
            <person name="Demange N."/>
            <person name="Orjeda G."/>
            <person name="Samain S."/>
            <person name="Cattolico L."/>
            <person name="Pelletier E."/>
            <person name="Couloux A."/>
            <person name="Segurens B."/>
            <person name="Wincker P."/>
            <person name="D'Hont A."/>
            <person name="Scarpelli C."/>
            <person name="Weissenbach J."/>
            <person name="Salanoubat M."/>
            <person name="Quetier F."/>
            <person name="Yu Y."/>
            <person name="Kim H.R."/>
            <person name="Rambo T."/>
            <person name="Currie J."/>
            <person name="Collura K."/>
            <person name="Luo M."/>
            <person name="Yang T."/>
            <person name="Ammiraju J.S.S."/>
            <person name="Engler F."/>
            <person name="Soderlund C."/>
            <person name="Wing R.A."/>
            <person name="Palmer L.E."/>
            <person name="de la Bastide M."/>
            <person name="Spiegel L."/>
            <person name="Nascimento L."/>
            <person name="Zutavern T."/>
            <person name="O'Shaughnessy A."/>
            <person name="Dike S."/>
            <person name="Dedhia N."/>
            <person name="Preston R."/>
            <person name="Balija V."/>
            <person name="McCombie W.R."/>
            <person name="Chow T."/>
            <person name="Chen H."/>
            <person name="Chung M."/>
            <person name="Chen C."/>
            <person name="Shaw J."/>
            <person name="Wu H."/>
            <person name="Hsiao K."/>
            <person name="Chao Y."/>
            <person name="Chu M."/>
            <person name="Cheng C."/>
            <person name="Hour A."/>
            <person name="Lee P."/>
            <person name="Lin S."/>
            <person name="Lin Y."/>
            <person name="Liou J."/>
            <person name="Liu S."/>
            <person name="Hsing Y."/>
            <person name="Raghuvanshi S."/>
            <person name="Mohanty A."/>
            <person name="Bharti A.K."/>
            <person name="Gaur A."/>
            <person name="Gupta V."/>
            <person name="Kumar D."/>
            <person name="Ravi V."/>
            <person name="Vij S."/>
            <person name="Kapur A."/>
            <person name="Khurana P."/>
            <person name="Khurana P."/>
            <person name="Khurana J.P."/>
            <person name="Tyagi A.K."/>
            <person name="Gaikwad K."/>
            <person name="Singh A."/>
            <person name="Dalal V."/>
            <person name="Srivastava S."/>
            <person name="Dixit A."/>
            <person name="Pal A.K."/>
            <person name="Ghazi I.A."/>
            <person name="Yadav M."/>
            <person name="Pandit A."/>
            <person name="Bhargava A."/>
            <person name="Sureshbabu K."/>
            <person name="Batra K."/>
            <person name="Sharma T.R."/>
            <person name="Mohapatra T."/>
            <person name="Singh N.K."/>
            <person name="Messing J."/>
            <person name="Nelson A.B."/>
            <person name="Fuks G."/>
            <person name="Kavchok S."/>
            <person name="Keizer G."/>
            <person name="Linton E."/>
            <person name="Llaca V."/>
            <person name="Song R."/>
            <person name="Tanyolac B."/>
            <person name="Young S."/>
            <person name="Ho-Il K."/>
            <person name="Hahn J.H."/>
            <person name="Sangsakoo G."/>
            <person name="Vanavichit A."/>
            <person name="de Mattos Luiz.A.T."/>
            <person name="Zimmer P.D."/>
            <person name="Malone G."/>
            <person name="Dellagostin O."/>
            <person name="de Oliveira A.C."/>
            <person name="Bevan M."/>
            <person name="Bancroft I."/>
            <person name="Minx P."/>
            <person name="Cordum H."/>
            <person name="Wilson R."/>
            <person name="Cheng Z."/>
            <person name="Jin W."/>
            <person name="Jiang J."/>
            <person name="Leong S.A."/>
            <person name="Iwama H."/>
            <person name="Gojobori T."/>
            <person name="Itoh T."/>
            <person name="Niimura Y."/>
            <person name="Fujii Y."/>
            <person name="Habara T."/>
            <person name="Sakai H."/>
            <person name="Sato Y."/>
            <person name="Wilson G."/>
            <person name="Kumar K."/>
            <person name="McCouch S."/>
            <person name="Juretic N."/>
            <person name="Hoen D."/>
            <person name="Wright S."/>
            <person name="Bruskiewich R."/>
            <person name="Bureau T."/>
            <person name="Miyao A."/>
            <person name="Hirochika H."/>
            <person name="Nishikawa T."/>
            <person name="Kadowaki K."/>
            <person name="Sugiura M."/>
            <person name="Burr B."/>
            <person name="Sasaki T."/>
        </authorList>
    </citation>
    <scope>NUCLEOTIDE SEQUENCE [LARGE SCALE GENOMIC DNA]</scope>
    <source>
        <strain evidence="3">cv. Nipponbare</strain>
    </source>
</reference>
<organism evidence="2 3">
    <name type="scientific">Oryza sativa subsp. japonica</name>
    <name type="common">Rice</name>
    <dbReference type="NCBI Taxonomy" id="39947"/>
    <lineage>
        <taxon>Eukaryota</taxon>
        <taxon>Viridiplantae</taxon>
        <taxon>Streptophyta</taxon>
        <taxon>Embryophyta</taxon>
        <taxon>Tracheophyta</taxon>
        <taxon>Spermatophyta</taxon>
        <taxon>Magnoliopsida</taxon>
        <taxon>Liliopsida</taxon>
        <taxon>Poales</taxon>
        <taxon>Poaceae</taxon>
        <taxon>BOP clade</taxon>
        <taxon>Oryzoideae</taxon>
        <taxon>Oryzeae</taxon>
        <taxon>Oryzinae</taxon>
        <taxon>Oryza</taxon>
        <taxon>Oryza sativa</taxon>
    </lineage>
</organism>